<comment type="caution">
    <text evidence="11">The sequence shown here is derived from an EMBL/GenBank/DDBJ whole genome shotgun (WGS) entry which is preliminary data.</text>
</comment>
<gene>
    <name evidence="11" type="ORF">QYM36_007523</name>
</gene>
<organism evidence="11 12">
    <name type="scientific">Artemia franciscana</name>
    <name type="common">Brine shrimp</name>
    <name type="synonym">Artemia sanfranciscana</name>
    <dbReference type="NCBI Taxonomy" id="6661"/>
    <lineage>
        <taxon>Eukaryota</taxon>
        <taxon>Metazoa</taxon>
        <taxon>Ecdysozoa</taxon>
        <taxon>Arthropoda</taxon>
        <taxon>Crustacea</taxon>
        <taxon>Branchiopoda</taxon>
        <taxon>Anostraca</taxon>
        <taxon>Artemiidae</taxon>
        <taxon>Artemia</taxon>
    </lineage>
</organism>
<keyword evidence="7" id="KW-0472">Membrane</keyword>
<dbReference type="Gene3D" id="1.20.5.2440">
    <property type="match status" value="1"/>
</dbReference>
<dbReference type="PANTHER" id="PTHR15726:SF7">
    <property type="entry name" value="NUCLEAR FALLOUT, ISOFORM J"/>
    <property type="match status" value="1"/>
</dbReference>
<evidence type="ECO:0000256" key="7">
    <source>
        <dbReference type="ARBA" id="ARBA00023136"/>
    </source>
</evidence>
<keyword evidence="4" id="KW-0813">Transport</keyword>
<dbReference type="GO" id="GO:0032456">
    <property type="term" value="P:endocytic recycling"/>
    <property type="evidence" value="ECO:0007669"/>
    <property type="project" value="TreeGrafter"/>
</dbReference>
<protein>
    <recommendedName>
        <fullName evidence="10">FIP-RBD domain-containing protein</fullName>
    </recommendedName>
</protein>
<evidence type="ECO:0000313" key="11">
    <source>
        <dbReference type="EMBL" id="KAK2726715.1"/>
    </source>
</evidence>
<keyword evidence="6 8" id="KW-0175">Coiled coil</keyword>
<dbReference type="PROSITE" id="PS51511">
    <property type="entry name" value="FIP_RBD"/>
    <property type="match status" value="1"/>
</dbReference>
<evidence type="ECO:0000256" key="4">
    <source>
        <dbReference type="ARBA" id="ARBA00022448"/>
    </source>
</evidence>
<dbReference type="InterPro" id="IPR051977">
    <property type="entry name" value="Rab11-interacting_regulator"/>
</dbReference>
<dbReference type="SUPFAM" id="SSF144270">
    <property type="entry name" value="Eferin C-derminal domain-like"/>
    <property type="match status" value="1"/>
</dbReference>
<dbReference type="Pfam" id="PF25450">
    <property type="entry name" value="Rab11-FIP3"/>
    <property type="match status" value="1"/>
</dbReference>
<keyword evidence="12" id="KW-1185">Reference proteome</keyword>
<evidence type="ECO:0000256" key="8">
    <source>
        <dbReference type="SAM" id="Coils"/>
    </source>
</evidence>
<dbReference type="EMBL" id="JAVRJZ010000001">
    <property type="protein sequence ID" value="KAK2726716.1"/>
    <property type="molecule type" value="Genomic_DNA"/>
</dbReference>
<dbReference type="EMBL" id="JAVRJZ010000001">
    <property type="protein sequence ID" value="KAK2726714.1"/>
    <property type="molecule type" value="Genomic_DNA"/>
</dbReference>
<feature type="compositionally biased region" description="Low complexity" evidence="9">
    <location>
        <begin position="76"/>
        <end position="88"/>
    </location>
</feature>
<dbReference type="GO" id="GO:0030496">
    <property type="term" value="C:midbody"/>
    <property type="evidence" value="ECO:0007669"/>
    <property type="project" value="UniProtKB-SubCell"/>
</dbReference>
<evidence type="ECO:0000256" key="9">
    <source>
        <dbReference type="SAM" id="MobiDB-lite"/>
    </source>
</evidence>
<feature type="coiled-coil region" evidence="8">
    <location>
        <begin position="142"/>
        <end position="333"/>
    </location>
</feature>
<dbReference type="PANTHER" id="PTHR15726">
    <property type="entry name" value="RAB11-FAMILY INTERACTING PROTEIN"/>
    <property type="match status" value="1"/>
</dbReference>
<dbReference type="Pfam" id="PF09457">
    <property type="entry name" value="RBD-FIP"/>
    <property type="match status" value="1"/>
</dbReference>
<sequence length="413" mass="47795">MDSGESQQEEVNDGKFVIGVNETSFECVGEGEDSLISVPDSTSSLANKAGFRRGYSLRKSRRERSSLPFRSGNFGPTSRSSDPSSGRGSDLEGDEALGSEGEIDEDYEFDRKLRMLQSQVLALADRQMNSEADRLAYSKQENSNLTLRLRLLEENLRDLEIKSDHHLVEEQKCHRELLVRLDKDRQLELENCNIRLHHAEQQVRHYEEEVNKLKVQNERLQKERDHLQSEIEENREELREARVEIRQLQNHSSRRDADLFKEREHYQHIIQELTAQLEQARGLLERVEATVQSSVVQDQENLVTKIQDLEGELKRLKSENEDLKESCDELQGQLVSRCVQEGRELLSTSPSPVFESLAQELNQMDAQQLKQALSEQQEVNTQLRAYIDNLLLSVVEHYPQLLEKTFQPPLYKQ</sequence>
<keyword evidence="5" id="KW-0967">Endosome</keyword>
<feature type="domain" description="FIP-RBD" evidence="10">
    <location>
        <begin position="343"/>
        <end position="405"/>
    </location>
</feature>
<dbReference type="InterPro" id="IPR019018">
    <property type="entry name" value="Rab-bd_FIP-RBD"/>
</dbReference>
<dbReference type="GO" id="GO:0032465">
    <property type="term" value="P:regulation of cytokinesis"/>
    <property type="evidence" value="ECO:0007669"/>
    <property type="project" value="TreeGrafter"/>
</dbReference>
<dbReference type="Proteomes" id="UP001187531">
    <property type="component" value="Unassembled WGS sequence"/>
</dbReference>
<dbReference type="GO" id="GO:0055038">
    <property type="term" value="C:recycling endosome membrane"/>
    <property type="evidence" value="ECO:0007669"/>
    <property type="project" value="UniProtKB-SubCell"/>
</dbReference>
<reference evidence="11" key="1">
    <citation type="submission" date="2023-07" db="EMBL/GenBank/DDBJ databases">
        <title>Chromosome-level genome assembly of Artemia franciscana.</title>
        <authorList>
            <person name="Jo E."/>
        </authorList>
    </citation>
    <scope>NUCLEOTIDE SEQUENCE</scope>
    <source>
        <tissue evidence="11">Whole body</tissue>
    </source>
</reference>
<dbReference type="InterPro" id="IPR057316">
    <property type="entry name" value="Rab11-FIP3/4_dom"/>
</dbReference>
<evidence type="ECO:0000256" key="2">
    <source>
        <dbReference type="ARBA" id="ARBA00004626"/>
    </source>
</evidence>
<evidence type="ECO:0000256" key="1">
    <source>
        <dbReference type="ARBA" id="ARBA00004214"/>
    </source>
</evidence>
<evidence type="ECO:0000259" key="10">
    <source>
        <dbReference type="PROSITE" id="PS51511"/>
    </source>
</evidence>
<name>A0AA88I9G3_ARTSF</name>
<evidence type="ECO:0000256" key="6">
    <source>
        <dbReference type="ARBA" id="ARBA00023054"/>
    </source>
</evidence>
<feature type="compositionally biased region" description="Acidic residues" evidence="9">
    <location>
        <begin position="91"/>
        <end position="102"/>
    </location>
</feature>
<proteinExistence type="predicted"/>
<evidence type="ECO:0000313" key="12">
    <source>
        <dbReference type="Proteomes" id="UP001187531"/>
    </source>
</evidence>
<comment type="subcellular location">
    <subcellularLocation>
        <location evidence="2">Cleavage furrow</location>
    </subcellularLocation>
    <subcellularLocation>
        <location evidence="1">Midbody</location>
    </subcellularLocation>
    <subcellularLocation>
        <location evidence="3">Recycling endosome membrane</location>
        <topology evidence="3">Peripheral membrane protein</topology>
    </subcellularLocation>
</comment>
<dbReference type="AlphaFoldDB" id="A0AA88I9G3"/>
<evidence type="ECO:0000256" key="5">
    <source>
        <dbReference type="ARBA" id="ARBA00022753"/>
    </source>
</evidence>
<dbReference type="InterPro" id="IPR037245">
    <property type="entry name" value="FIP-RBD_C_sf"/>
</dbReference>
<accession>A0AA88I9G3</accession>
<evidence type="ECO:0000256" key="3">
    <source>
        <dbReference type="ARBA" id="ARBA00004654"/>
    </source>
</evidence>
<feature type="region of interest" description="Disordered" evidence="9">
    <location>
        <begin position="56"/>
        <end position="102"/>
    </location>
</feature>
<dbReference type="GO" id="GO:0032154">
    <property type="term" value="C:cleavage furrow"/>
    <property type="evidence" value="ECO:0007669"/>
    <property type="project" value="UniProtKB-SubCell"/>
</dbReference>
<dbReference type="EMBL" id="JAVRJZ010000001">
    <property type="protein sequence ID" value="KAK2726715.1"/>
    <property type="molecule type" value="Genomic_DNA"/>
</dbReference>
<dbReference type="GO" id="GO:0030139">
    <property type="term" value="C:endocytic vesicle"/>
    <property type="evidence" value="ECO:0007669"/>
    <property type="project" value="TreeGrafter"/>
</dbReference>